<keyword evidence="2 12" id="KW-0004">4Fe-4S</keyword>
<dbReference type="RefSeq" id="WP_066239119.1">
    <property type="nucleotide sequence ID" value="NZ_LSGP01000013.1"/>
</dbReference>
<accession>A0A154BTA5</accession>
<keyword evidence="8 12" id="KW-0819">tRNA processing</keyword>
<evidence type="ECO:0000259" key="13">
    <source>
        <dbReference type="PROSITE" id="PS51918"/>
    </source>
</evidence>
<dbReference type="GO" id="GO:0070040">
    <property type="term" value="F:rRNA (adenine(2503)-C2-)-methyltransferase activity"/>
    <property type="evidence" value="ECO:0007669"/>
    <property type="project" value="UniProtKB-UniRule"/>
</dbReference>
<comment type="function">
    <text evidence="12">Specifically methylates position 2 of adenine 2503 in 23S rRNA and position 2 of adenine 37 in tRNAs.</text>
</comment>
<dbReference type="PROSITE" id="PS51918">
    <property type="entry name" value="RADICAL_SAM"/>
    <property type="match status" value="1"/>
</dbReference>
<dbReference type="InterPro" id="IPR058240">
    <property type="entry name" value="rSAM_sf"/>
</dbReference>
<feature type="active site" description="Proton acceptor" evidence="12">
    <location>
        <position position="93"/>
    </location>
</feature>
<feature type="binding site" evidence="12">
    <location>
        <position position="113"/>
    </location>
    <ligand>
        <name>[4Fe-4S] cluster</name>
        <dbReference type="ChEBI" id="CHEBI:49883"/>
        <note>4Fe-4S-S-AdoMet</note>
    </ligand>
</feature>
<dbReference type="SUPFAM" id="SSF102114">
    <property type="entry name" value="Radical SAM enzymes"/>
    <property type="match status" value="1"/>
</dbReference>
<dbReference type="GO" id="GO:0051539">
    <property type="term" value="F:4 iron, 4 sulfur cluster binding"/>
    <property type="evidence" value="ECO:0007669"/>
    <property type="project" value="UniProtKB-UniRule"/>
</dbReference>
<comment type="catalytic activity">
    <reaction evidence="12">
        <text>adenosine(2503) in 23S rRNA + 2 reduced [2Fe-2S]-[ferredoxin] + 2 S-adenosyl-L-methionine = 2-methyladenosine(2503) in 23S rRNA + 5'-deoxyadenosine + L-methionine + 2 oxidized [2Fe-2S]-[ferredoxin] + S-adenosyl-L-homocysteine</text>
        <dbReference type="Rhea" id="RHEA:42916"/>
        <dbReference type="Rhea" id="RHEA-COMP:10000"/>
        <dbReference type="Rhea" id="RHEA-COMP:10001"/>
        <dbReference type="Rhea" id="RHEA-COMP:10152"/>
        <dbReference type="Rhea" id="RHEA-COMP:10282"/>
        <dbReference type="ChEBI" id="CHEBI:17319"/>
        <dbReference type="ChEBI" id="CHEBI:33737"/>
        <dbReference type="ChEBI" id="CHEBI:33738"/>
        <dbReference type="ChEBI" id="CHEBI:57844"/>
        <dbReference type="ChEBI" id="CHEBI:57856"/>
        <dbReference type="ChEBI" id="CHEBI:59789"/>
        <dbReference type="ChEBI" id="CHEBI:74411"/>
        <dbReference type="ChEBI" id="CHEBI:74497"/>
        <dbReference type="EC" id="2.1.1.192"/>
    </reaction>
</comment>
<evidence type="ECO:0000256" key="9">
    <source>
        <dbReference type="ARBA" id="ARBA00022723"/>
    </source>
</evidence>
<dbReference type="InterPro" id="IPR027492">
    <property type="entry name" value="RNA_MTrfase_RlmN"/>
</dbReference>
<dbReference type="AlphaFoldDB" id="A0A154BTA5"/>
<dbReference type="GO" id="GO:0000049">
    <property type="term" value="F:tRNA binding"/>
    <property type="evidence" value="ECO:0007669"/>
    <property type="project" value="UniProtKB-UniRule"/>
</dbReference>
<feature type="binding site" evidence="12">
    <location>
        <begin position="163"/>
        <end position="164"/>
    </location>
    <ligand>
        <name>S-adenosyl-L-methionine</name>
        <dbReference type="ChEBI" id="CHEBI:59789"/>
    </ligand>
</feature>
<dbReference type="GO" id="GO:0030488">
    <property type="term" value="P:tRNA methylation"/>
    <property type="evidence" value="ECO:0007669"/>
    <property type="project" value="UniProtKB-UniRule"/>
</dbReference>
<dbReference type="InterPro" id="IPR004383">
    <property type="entry name" value="rRNA_lsu_MTrfase_RlmN/Cfr"/>
</dbReference>
<feature type="binding site" evidence="12">
    <location>
        <position position="294"/>
    </location>
    <ligand>
        <name>S-adenosyl-L-methionine</name>
        <dbReference type="ChEBI" id="CHEBI:59789"/>
    </ligand>
</feature>
<dbReference type="SFLD" id="SFLDF00275">
    <property type="entry name" value="adenosine_C2_methyltransferase"/>
    <property type="match status" value="1"/>
</dbReference>
<dbReference type="Proteomes" id="UP000076268">
    <property type="component" value="Unassembled WGS sequence"/>
</dbReference>
<dbReference type="CDD" id="cd01335">
    <property type="entry name" value="Radical_SAM"/>
    <property type="match status" value="1"/>
</dbReference>
<comment type="cofactor">
    <cofactor evidence="12">
        <name>[4Fe-4S] cluster</name>
        <dbReference type="ChEBI" id="CHEBI:49883"/>
    </cofactor>
    <text evidence="12">Binds 1 [4Fe-4S] cluster. The cluster is coordinated with 3 cysteines and an exchangeable S-adenosyl-L-methionine.</text>
</comment>
<sequence>MLKTKLYGLFAEEIAGALHPFGFEKYRASQVADWIYRRGIIQFEAMTNLSKQQREILAEHFAIDEPRVVEKQQSSDKRTEKFLFALADGATIETVLMRQPYGNSVCISTQVGCAMGCVFCASTLNGIIRDLDCGEMLAQIAYINKLLAIEGQKVDSVVIMGMGEPLANYEQVVRFIRLCRQPYCYEMSYRSFTLSTSGIVPGILKLAAEELPVTLAVSLHAPNDLLRSQLMPINRQYPIASVLQAADYYAQQTGRRVTYEYILIAGMNDSKENAVELAKLLHGRLAHVNLIPINPVPEKGLARPDAKTIAQFEAILRQKQISVTLRREMGTEIQAACGQLRRRVPGRL</sequence>
<dbReference type="HAMAP" id="MF_01849">
    <property type="entry name" value="RNA_methyltr_RlmN"/>
    <property type="match status" value="1"/>
</dbReference>
<feature type="binding site" evidence="12">
    <location>
        <position position="195"/>
    </location>
    <ligand>
        <name>S-adenosyl-L-methionine</name>
        <dbReference type="ChEBI" id="CHEBI:59789"/>
    </ligand>
</feature>
<dbReference type="GO" id="GO:0046872">
    <property type="term" value="F:metal ion binding"/>
    <property type="evidence" value="ECO:0007669"/>
    <property type="project" value="UniProtKB-KW"/>
</dbReference>
<keyword evidence="12" id="KW-1015">Disulfide bond</keyword>
<comment type="caution">
    <text evidence="12">Lacks conserved residue(s) required for the propagation of feature annotation.</text>
</comment>
<feature type="binding site" evidence="12">
    <location>
        <position position="120"/>
    </location>
    <ligand>
        <name>[4Fe-4S] cluster</name>
        <dbReference type="ChEBI" id="CHEBI:49883"/>
        <note>4Fe-4S-S-AdoMet</note>
    </ligand>
</feature>
<feature type="domain" description="Radical SAM core" evidence="13">
    <location>
        <begin position="99"/>
        <end position="332"/>
    </location>
</feature>
<reference evidence="14 15" key="1">
    <citation type="submission" date="2016-02" db="EMBL/GenBank/DDBJ databases">
        <title>Anaerosporomusa subterraneum gen. nov., sp. nov., a spore-forming obligate anaerobe isolated from saprolite.</title>
        <authorList>
            <person name="Choi J.K."/>
            <person name="Shah M."/>
            <person name="Yee N."/>
        </authorList>
    </citation>
    <scope>NUCLEOTIDE SEQUENCE [LARGE SCALE GENOMIC DNA]</scope>
    <source>
        <strain evidence="14 15">RU4</strain>
    </source>
</reference>
<evidence type="ECO:0000256" key="6">
    <source>
        <dbReference type="ARBA" id="ARBA00022679"/>
    </source>
</evidence>
<evidence type="ECO:0000256" key="11">
    <source>
        <dbReference type="ARBA" id="ARBA00023014"/>
    </source>
</evidence>
<evidence type="ECO:0000256" key="3">
    <source>
        <dbReference type="ARBA" id="ARBA00022490"/>
    </source>
</evidence>
<evidence type="ECO:0000256" key="7">
    <source>
        <dbReference type="ARBA" id="ARBA00022691"/>
    </source>
</evidence>
<comment type="catalytic activity">
    <reaction evidence="12">
        <text>adenosine(37) in tRNA + 2 reduced [2Fe-2S]-[ferredoxin] + 2 S-adenosyl-L-methionine = 2-methyladenosine(37) in tRNA + 5'-deoxyadenosine + L-methionine + 2 oxidized [2Fe-2S]-[ferredoxin] + S-adenosyl-L-homocysteine</text>
        <dbReference type="Rhea" id="RHEA:43332"/>
        <dbReference type="Rhea" id="RHEA-COMP:10000"/>
        <dbReference type="Rhea" id="RHEA-COMP:10001"/>
        <dbReference type="Rhea" id="RHEA-COMP:10162"/>
        <dbReference type="Rhea" id="RHEA-COMP:10485"/>
        <dbReference type="ChEBI" id="CHEBI:17319"/>
        <dbReference type="ChEBI" id="CHEBI:33737"/>
        <dbReference type="ChEBI" id="CHEBI:33738"/>
        <dbReference type="ChEBI" id="CHEBI:57844"/>
        <dbReference type="ChEBI" id="CHEBI:57856"/>
        <dbReference type="ChEBI" id="CHEBI:59789"/>
        <dbReference type="ChEBI" id="CHEBI:74411"/>
        <dbReference type="ChEBI" id="CHEBI:74497"/>
        <dbReference type="EC" id="2.1.1.192"/>
    </reaction>
</comment>
<keyword evidence="5 12" id="KW-0489">Methyltransferase</keyword>
<dbReference type="OrthoDB" id="9793973at2"/>
<dbReference type="PANTHER" id="PTHR30544:SF5">
    <property type="entry name" value="RADICAL SAM CORE DOMAIN-CONTAINING PROTEIN"/>
    <property type="match status" value="1"/>
</dbReference>
<dbReference type="InterPro" id="IPR007197">
    <property type="entry name" value="rSAM"/>
</dbReference>
<feature type="binding site" evidence="12">
    <location>
        <position position="117"/>
    </location>
    <ligand>
        <name>[4Fe-4S] cluster</name>
        <dbReference type="ChEBI" id="CHEBI:49883"/>
        <note>4Fe-4S-S-AdoMet</note>
    </ligand>
</feature>
<evidence type="ECO:0000256" key="8">
    <source>
        <dbReference type="ARBA" id="ARBA00022694"/>
    </source>
</evidence>
<evidence type="ECO:0000313" key="14">
    <source>
        <dbReference type="EMBL" id="KYZ77206.1"/>
    </source>
</evidence>
<feature type="active site" description="S-methylcysteine intermediate" evidence="12">
    <location>
        <position position="337"/>
    </location>
</feature>
<dbReference type="SFLD" id="SFLDG01062">
    <property type="entry name" value="methyltransferase_(Class_A)"/>
    <property type="match status" value="1"/>
</dbReference>
<keyword evidence="7 12" id="KW-0949">S-adenosyl-L-methionine</keyword>
<dbReference type="InterPro" id="IPR048641">
    <property type="entry name" value="RlmN_N"/>
</dbReference>
<feature type="binding site" evidence="12">
    <location>
        <begin position="218"/>
        <end position="220"/>
    </location>
    <ligand>
        <name>S-adenosyl-L-methionine</name>
        <dbReference type="ChEBI" id="CHEBI:59789"/>
    </ligand>
</feature>
<keyword evidence="10 12" id="KW-0408">Iron</keyword>
<evidence type="ECO:0000256" key="5">
    <source>
        <dbReference type="ARBA" id="ARBA00022603"/>
    </source>
</evidence>
<keyword evidence="9 12" id="KW-0479">Metal-binding</keyword>
<dbReference type="NCBIfam" id="TIGR00048">
    <property type="entry name" value="rRNA_mod_RlmN"/>
    <property type="match status" value="1"/>
</dbReference>
<dbReference type="PIRSF" id="PIRSF006004">
    <property type="entry name" value="CHP00048"/>
    <property type="match status" value="1"/>
</dbReference>
<gene>
    <name evidence="12" type="primary">rlmN</name>
    <name evidence="14" type="ORF">AXX12_03475</name>
</gene>
<keyword evidence="6 12" id="KW-0808">Transferase</keyword>
<keyword evidence="4 12" id="KW-0698">rRNA processing</keyword>
<evidence type="ECO:0000256" key="1">
    <source>
        <dbReference type="ARBA" id="ARBA00004496"/>
    </source>
</evidence>
<dbReference type="EMBL" id="LSGP01000013">
    <property type="protein sequence ID" value="KYZ77206.1"/>
    <property type="molecule type" value="Genomic_DNA"/>
</dbReference>
<dbReference type="Pfam" id="PF04055">
    <property type="entry name" value="Radical_SAM"/>
    <property type="match status" value="1"/>
</dbReference>
<dbReference type="Pfam" id="PF21016">
    <property type="entry name" value="RlmN_N"/>
    <property type="match status" value="1"/>
</dbReference>
<keyword evidence="3 12" id="KW-0963">Cytoplasm</keyword>
<dbReference type="GO" id="GO:0019843">
    <property type="term" value="F:rRNA binding"/>
    <property type="evidence" value="ECO:0007669"/>
    <property type="project" value="UniProtKB-UniRule"/>
</dbReference>
<protein>
    <recommendedName>
        <fullName evidence="12">Probable dual-specificity RNA methyltransferase RlmN</fullName>
        <ecNumber evidence="12">2.1.1.192</ecNumber>
    </recommendedName>
    <alternativeName>
        <fullName evidence="12">23S rRNA (adenine(2503)-C(2))-methyltransferase</fullName>
    </alternativeName>
    <alternativeName>
        <fullName evidence="12">23S rRNA m2A2503 methyltransferase</fullName>
    </alternativeName>
    <alternativeName>
        <fullName evidence="12">Ribosomal RNA large subunit methyltransferase N</fullName>
    </alternativeName>
    <alternativeName>
        <fullName evidence="12">tRNA (adenine(37)-C(2))-methyltransferase</fullName>
    </alternativeName>
    <alternativeName>
        <fullName evidence="12">tRNA m2A37 methyltransferase</fullName>
    </alternativeName>
</protein>
<comment type="caution">
    <text evidence="14">The sequence shown here is derived from an EMBL/GenBank/DDBJ whole genome shotgun (WGS) entry which is preliminary data.</text>
</comment>
<dbReference type="FunFam" id="3.20.20.70:FF:000014">
    <property type="entry name" value="Probable dual-specificity RNA methyltransferase RlmN"/>
    <property type="match status" value="1"/>
</dbReference>
<comment type="similarity">
    <text evidence="12">Belongs to the radical SAM superfamily. RlmN family.</text>
</comment>
<name>A0A154BTA5_ANASB</name>
<evidence type="ECO:0000256" key="10">
    <source>
        <dbReference type="ARBA" id="ARBA00023004"/>
    </source>
</evidence>
<proteinExistence type="inferred from homology"/>
<organism evidence="14 15">
    <name type="scientific">Anaerosporomusa subterranea</name>
    <dbReference type="NCBI Taxonomy" id="1794912"/>
    <lineage>
        <taxon>Bacteria</taxon>
        <taxon>Bacillati</taxon>
        <taxon>Bacillota</taxon>
        <taxon>Negativicutes</taxon>
        <taxon>Acetonemataceae</taxon>
        <taxon>Anaerosporomusa</taxon>
    </lineage>
</organism>
<dbReference type="EC" id="2.1.1.192" evidence="12"/>
<dbReference type="PANTHER" id="PTHR30544">
    <property type="entry name" value="23S RRNA METHYLTRANSFERASE"/>
    <property type="match status" value="1"/>
</dbReference>
<dbReference type="GO" id="GO:0005737">
    <property type="term" value="C:cytoplasm"/>
    <property type="evidence" value="ECO:0007669"/>
    <property type="project" value="UniProtKB-SubCell"/>
</dbReference>
<keyword evidence="15" id="KW-1185">Reference proteome</keyword>
<evidence type="ECO:0000256" key="2">
    <source>
        <dbReference type="ARBA" id="ARBA00022485"/>
    </source>
</evidence>
<keyword evidence="11 12" id="KW-0411">Iron-sulfur</keyword>
<dbReference type="Gene3D" id="3.20.20.70">
    <property type="entry name" value="Aldolase class I"/>
    <property type="match status" value="1"/>
</dbReference>
<dbReference type="STRING" id="1794912.AXX12_03475"/>
<dbReference type="GO" id="GO:0002935">
    <property type="term" value="F:tRNA (adenine(37)-C2)-methyltransferase activity"/>
    <property type="evidence" value="ECO:0007669"/>
    <property type="project" value="UniProtKB-UniRule"/>
</dbReference>
<evidence type="ECO:0000256" key="12">
    <source>
        <dbReference type="HAMAP-Rule" id="MF_01849"/>
    </source>
</evidence>
<dbReference type="GO" id="GO:0070475">
    <property type="term" value="P:rRNA base methylation"/>
    <property type="evidence" value="ECO:0007669"/>
    <property type="project" value="UniProtKB-UniRule"/>
</dbReference>
<evidence type="ECO:0000313" key="15">
    <source>
        <dbReference type="Proteomes" id="UP000076268"/>
    </source>
</evidence>
<dbReference type="Gene3D" id="1.10.150.530">
    <property type="match status" value="1"/>
</dbReference>
<dbReference type="InterPro" id="IPR013785">
    <property type="entry name" value="Aldolase_TIM"/>
</dbReference>
<evidence type="ECO:0000256" key="4">
    <source>
        <dbReference type="ARBA" id="ARBA00022552"/>
    </source>
</evidence>
<dbReference type="SFLD" id="SFLDS00029">
    <property type="entry name" value="Radical_SAM"/>
    <property type="match status" value="1"/>
</dbReference>
<comment type="subcellular location">
    <subcellularLocation>
        <location evidence="1 12">Cytoplasm</location>
    </subcellularLocation>
</comment>
<dbReference type="InterPro" id="IPR040072">
    <property type="entry name" value="Methyltransferase_A"/>
</dbReference>
<comment type="miscellaneous">
    <text evidence="12">Reaction proceeds by a ping-pong mechanism involving intermediate methylation of a conserved cysteine residue.</text>
</comment>